<comment type="caution">
    <text evidence="2">The sequence shown here is derived from an EMBL/GenBank/DDBJ whole genome shotgun (WGS) entry which is preliminary data.</text>
</comment>
<name>A0A256FTS0_9HYPH</name>
<dbReference type="InterPro" id="IPR013430">
    <property type="entry name" value="Toxin_antidote_HigA"/>
</dbReference>
<dbReference type="GO" id="GO:0003677">
    <property type="term" value="F:DNA binding"/>
    <property type="evidence" value="ECO:0007669"/>
    <property type="project" value="UniProtKB-KW"/>
</dbReference>
<dbReference type="InterPro" id="IPR010982">
    <property type="entry name" value="Lambda_DNA-bd_dom_sf"/>
</dbReference>
<dbReference type="AlphaFoldDB" id="A0A256FTS0"/>
<dbReference type="EMBL" id="NNRJ01000027">
    <property type="protein sequence ID" value="OYR18223.1"/>
    <property type="molecule type" value="Genomic_DNA"/>
</dbReference>
<keyword evidence="3" id="KW-1185">Reference proteome</keyword>
<dbReference type="PANTHER" id="PTHR36924">
    <property type="entry name" value="ANTITOXIN HIGA-1"/>
    <property type="match status" value="1"/>
</dbReference>
<gene>
    <name evidence="2" type="ORF">CEV31_4235</name>
</gene>
<dbReference type="PANTHER" id="PTHR36924:SF1">
    <property type="entry name" value="ANTITOXIN HIGA-1"/>
    <property type="match status" value="1"/>
</dbReference>
<dbReference type="Gene3D" id="1.10.260.40">
    <property type="entry name" value="lambda repressor-like DNA-binding domains"/>
    <property type="match status" value="1"/>
</dbReference>
<accession>A0A256FTS0</accession>
<evidence type="ECO:0000256" key="1">
    <source>
        <dbReference type="ARBA" id="ARBA00023125"/>
    </source>
</evidence>
<dbReference type="NCBIfam" id="TIGR02607">
    <property type="entry name" value="antidote_HigA"/>
    <property type="match status" value="1"/>
</dbReference>
<protein>
    <submittedName>
        <fullName evidence="2">Addiction module antidote protein, HigA family</fullName>
    </submittedName>
</protein>
<dbReference type="Proteomes" id="UP000215590">
    <property type="component" value="Unassembled WGS sequence"/>
</dbReference>
<evidence type="ECO:0000313" key="2">
    <source>
        <dbReference type="EMBL" id="OYR18223.1"/>
    </source>
</evidence>
<evidence type="ECO:0000313" key="3">
    <source>
        <dbReference type="Proteomes" id="UP000215590"/>
    </source>
</evidence>
<proteinExistence type="predicted"/>
<keyword evidence="1" id="KW-0238">DNA-binding</keyword>
<sequence length="79" mass="8773">MNPSQTANALGIGRDSLFHLMNQNKNLTAALAVRLGKFYGTGTLFWLNKQIEYDAWHAESKIDVSNIPTIGMHSRRVAA</sequence>
<reference evidence="2 3" key="1">
    <citation type="submission" date="2017-07" db="EMBL/GenBank/DDBJ databases">
        <title>Phylogenetic study on the rhizospheric bacterium Ochrobactrum sp. A44.</title>
        <authorList>
            <person name="Krzyzanowska D.M."/>
            <person name="Ossowicki A."/>
            <person name="Rajewska M."/>
            <person name="Maciag T."/>
            <person name="Kaczynski Z."/>
            <person name="Czerwicka M."/>
            <person name="Jafra S."/>
        </authorList>
    </citation>
    <scope>NUCLEOTIDE SEQUENCE [LARGE SCALE GENOMIC DNA]</scope>
    <source>
        <strain evidence="2 3">DSM 7216</strain>
    </source>
</reference>
<dbReference type="SUPFAM" id="SSF47413">
    <property type="entry name" value="lambda repressor-like DNA-binding domains"/>
    <property type="match status" value="1"/>
</dbReference>
<organism evidence="2 3">
    <name type="scientific">Brucella thiophenivorans</name>
    <dbReference type="NCBI Taxonomy" id="571255"/>
    <lineage>
        <taxon>Bacteria</taxon>
        <taxon>Pseudomonadati</taxon>
        <taxon>Pseudomonadota</taxon>
        <taxon>Alphaproteobacteria</taxon>
        <taxon>Hyphomicrobiales</taxon>
        <taxon>Brucellaceae</taxon>
        <taxon>Brucella/Ochrobactrum group</taxon>
        <taxon>Brucella</taxon>
    </lineage>
</organism>